<comment type="subcellular location">
    <subcellularLocation>
        <location evidence="1 10">Cell membrane</location>
        <topology evidence="1 10">Multi-pass membrane protein</topology>
    </subcellularLocation>
</comment>
<evidence type="ECO:0000256" key="8">
    <source>
        <dbReference type="ARBA" id="ARBA00035585"/>
    </source>
</evidence>
<feature type="binding site" evidence="10">
    <location>
        <position position="85"/>
    </location>
    <ligand>
        <name>Na(+)</name>
        <dbReference type="ChEBI" id="CHEBI:29101"/>
        <note>structural</note>
    </ligand>
</feature>
<comment type="activity regulation">
    <text evidence="10">Na(+) is not transported, but it plays an essential structural role and its presence is essential for fluoride channel function.</text>
</comment>
<evidence type="ECO:0000256" key="1">
    <source>
        <dbReference type="ARBA" id="ARBA00004651"/>
    </source>
</evidence>
<evidence type="ECO:0000256" key="7">
    <source>
        <dbReference type="ARBA" id="ARBA00035120"/>
    </source>
</evidence>
<evidence type="ECO:0000256" key="3">
    <source>
        <dbReference type="ARBA" id="ARBA00022692"/>
    </source>
</evidence>
<dbReference type="Pfam" id="PF02537">
    <property type="entry name" value="CRCB"/>
    <property type="match status" value="1"/>
</dbReference>
<gene>
    <name evidence="10" type="primary">fluC</name>
    <name evidence="10" type="synonym">crcB</name>
    <name evidence="11" type="ORF">N44_02774</name>
</gene>
<keyword evidence="10" id="KW-0479">Metal-binding</keyword>
<comment type="similarity">
    <text evidence="7 10">Belongs to the fluoride channel Fluc/FEX (TC 1.A.43) family.</text>
</comment>
<keyword evidence="10" id="KW-0915">Sodium</keyword>
<keyword evidence="5 10" id="KW-0472">Membrane</keyword>
<keyword evidence="10" id="KW-0406">Ion transport</keyword>
<evidence type="ECO:0000256" key="6">
    <source>
        <dbReference type="ARBA" id="ARBA00023303"/>
    </source>
</evidence>
<comment type="caution">
    <text evidence="11">The sequence shown here is derived from an EMBL/GenBank/DDBJ whole genome shotgun (WGS) entry which is preliminary data.</text>
</comment>
<keyword evidence="4 10" id="KW-1133">Transmembrane helix</keyword>
<protein>
    <recommendedName>
        <fullName evidence="10">Fluoride-specific ion channel FluC</fullName>
    </recommendedName>
</protein>
<dbReference type="GO" id="GO:0140114">
    <property type="term" value="P:cellular detoxification of fluoride"/>
    <property type="evidence" value="ECO:0007669"/>
    <property type="project" value="UniProtKB-UniRule"/>
</dbReference>
<dbReference type="GO" id="GO:0005886">
    <property type="term" value="C:plasma membrane"/>
    <property type="evidence" value="ECO:0007669"/>
    <property type="project" value="UniProtKB-SubCell"/>
</dbReference>
<keyword evidence="6 10" id="KW-0407">Ion channel</keyword>
<dbReference type="AlphaFoldDB" id="A0A0A1VX73"/>
<dbReference type="PANTHER" id="PTHR28259:SF1">
    <property type="entry name" value="FLUORIDE EXPORT PROTEIN 1-RELATED"/>
    <property type="match status" value="1"/>
</dbReference>
<dbReference type="Proteomes" id="UP000030321">
    <property type="component" value="Unassembled WGS sequence"/>
</dbReference>
<feature type="binding site" evidence="10">
    <location>
        <position position="82"/>
    </location>
    <ligand>
        <name>Na(+)</name>
        <dbReference type="ChEBI" id="CHEBI:29101"/>
        <note>structural</note>
    </ligand>
</feature>
<keyword evidence="2 10" id="KW-1003">Cell membrane</keyword>
<keyword evidence="3 10" id="KW-0812">Transmembrane</keyword>
<evidence type="ECO:0000256" key="5">
    <source>
        <dbReference type="ARBA" id="ARBA00023136"/>
    </source>
</evidence>
<sequence>MDCFRGRYGLSVAIGAIFGALSRFYIAKLVESLFGQEWQFLGTFFVNVSGCLIIAYIFTMIRENIRIIAPELGLMIATGFCGSYTTFSAYSLESNKFLEQGNVTFGLIYWLGSVLGGMMALKIGVILARTGFPR</sequence>
<feature type="transmembrane region" description="Helical" evidence="10">
    <location>
        <begin position="7"/>
        <end position="26"/>
    </location>
</feature>
<dbReference type="RefSeq" id="WP_045360167.1">
    <property type="nucleotide sequence ID" value="NZ_BBPA01000053.1"/>
</dbReference>
<proteinExistence type="inferred from homology"/>
<name>A0A0A1VX73_MICAE</name>
<feature type="transmembrane region" description="Helical" evidence="10">
    <location>
        <begin position="107"/>
        <end position="128"/>
    </location>
</feature>
<keyword evidence="10" id="KW-0813">Transport</keyword>
<organism evidence="11 12">
    <name type="scientific">Microcystis aeruginosa NIES-44</name>
    <dbReference type="NCBI Taxonomy" id="449439"/>
    <lineage>
        <taxon>Bacteria</taxon>
        <taxon>Bacillati</taxon>
        <taxon>Cyanobacteriota</taxon>
        <taxon>Cyanophyceae</taxon>
        <taxon>Oscillatoriophycideae</taxon>
        <taxon>Chroococcales</taxon>
        <taxon>Microcystaceae</taxon>
        <taxon>Microcystis</taxon>
    </lineage>
</organism>
<evidence type="ECO:0000256" key="10">
    <source>
        <dbReference type="HAMAP-Rule" id="MF_00454"/>
    </source>
</evidence>
<evidence type="ECO:0000256" key="9">
    <source>
        <dbReference type="ARBA" id="ARBA00049940"/>
    </source>
</evidence>
<dbReference type="PANTHER" id="PTHR28259">
    <property type="entry name" value="FLUORIDE EXPORT PROTEIN 1-RELATED"/>
    <property type="match status" value="1"/>
</dbReference>
<reference evidence="12" key="1">
    <citation type="journal article" date="2015" name="Genome">
        <title>Whole Genome Sequence of the Non-Microcystin-Producing Microcystis aeruginosa Strain NIES-44.</title>
        <authorList>
            <person name="Okano K."/>
            <person name="Miyata N."/>
            <person name="Ozaki Y."/>
        </authorList>
    </citation>
    <scope>NUCLEOTIDE SEQUENCE [LARGE SCALE GENOMIC DNA]</scope>
    <source>
        <strain evidence="12">NIES-44</strain>
    </source>
</reference>
<evidence type="ECO:0000313" key="12">
    <source>
        <dbReference type="Proteomes" id="UP000030321"/>
    </source>
</evidence>
<dbReference type="EMBL" id="BBPA01000053">
    <property type="protein sequence ID" value="GAL94194.1"/>
    <property type="molecule type" value="Genomic_DNA"/>
</dbReference>
<accession>A0A0A1VX73</accession>
<dbReference type="GO" id="GO:0062054">
    <property type="term" value="F:fluoride channel activity"/>
    <property type="evidence" value="ECO:0007669"/>
    <property type="project" value="UniProtKB-UniRule"/>
</dbReference>
<comment type="catalytic activity">
    <reaction evidence="8">
        <text>fluoride(in) = fluoride(out)</text>
        <dbReference type="Rhea" id="RHEA:76159"/>
        <dbReference type="ChEBI" id="CHEBI:17051"/>
    </reaction>
    <physiologicalReaction direction="left-to-right" evidence="8">
        <dbReference type="Rhea" id="RHEA:76160"/>
    </physiologicalReaction>
</comment>
<feature type="transmembrane region" description="Helical" evidence="10">
    <location>
        <begin position="38"/>
        <end position="58"/>
    </location>
</feature>
<dbReference type="GO" id="GO:0046872">
    <property type="term" value="F:metal ion binding"/>
    <property type="evidence" value="ECO:0007669"/>
    <property type="project" value="UniProtKB-KW"/>
</dbReference>
<dbReference type="NCBIfam" id="TIGR00494">
    <property type="entry name" value="crcB"/>
    <property type="match status" value="1"/>
</dbReference>
<evidence type="ECO:0000256" key="4">
    <source>
        <dbReference type="ARBA" id="ARBA00022989"/>
    </source>
</evidence>
<evidence type="ECO:0000313" key="11">
    <source>
        <dbReference type="EMBL" id="GAL94194.1"/>
    </source>
</evidence>
<dbReference type="InterPro" id="IPR003691">
    <property type="entry name" value="FluC"/>
</dbReference>
<dbReference type="HAMAP" id="MF_00454">
    <property type="entry name" value="FluC"/>
    <property type="match status" value="1"/>
</dbReference>
<comment type="function">
    <text evidence="9 10">Fluoride-specific ion channel. Important for reducing fluoride concentration in the cell, thus reducing its toxicity.</text>
</comment>
<feature type="transmembrane region" description="Helical" evidence="10">
    <location>
        <begin position="65"/>
        <end position="87"/>
    </location>
</feature>
<evidence type="ECO:0000256" key="2">
    <source>
        <dbReference type="ARBA" id="ARBA00022475"/>
    </source>
</evidence>